<name>A0A5J6FI23_9ACTN</name>
<proteinExistence type="predicted"/>
<dbReference type="Proteomes" id="UP000326178">
    <property type="component" value="Chromosome"/>
</dbReference>
<dbReference type="KEGG" id="snk:CP967_33565"/>
<sequence length="227" mass="24275">MLGSGGTRAGTYWVTASAPHRLLGYSGFDVLHDGDGEPHESMFDPVAKLSVRTENAATARGTYEAMRTAVRSLPSVVPISTEPDPEELSETVDEECGALCHTVTVTVSLTNRMPYESVTARYALALKALLHKDEDGYRLGNPRSVDIGSCTVRLPTAKPGTTVRAVCTMGGPVLRKAVQTASDQHGFVQMTLQTEATRQVDGITGPSHAKDLLQKLDLHAGQITRTG</sequence>
<dbReference type="AlphaFoldDB" id="A0A5J6FI23"/>
<organism evidence="1 2">
    <name type="scientific">Streptomyces nitrosporeus</name>
    <dbReference type="NCBI Taxonomy" id="28894"/>
    <lineage>
        <taxon>Bacteria</taxon>
        <taxon>Bacillati</taxon>
        <taxon>Actinomycetota</taxon>
        <taxon>Actinomycetes</taxon>
        <taxon>Kitasatosporales</taxon>
        <taxon>Streptomycetaceae</taxon>
        <taxon>Streptomyces</taxon>
    </lineage>
</organism>
<reference evidence="1 2" key="1">
    <citation type="submission" date="2017-09" db="EMBL/GenBank/DDBJ databases">
        <authorList>
            <person name="Lee N."/>
            <person name="Cho B.-K."/>
        </authorList>
    </citation>
    <scope>NUCLEOTIDE SEQUENCE [LARGE SCALE GENOMIC DNA]</scope>
    <source>
        <strain evidence="1 2">ATCC 12769</strain>
    </source>
</reference>
<gene>
    <name evidence="1" type="ORF">CP967_33565</name>
</gene>
<dbReference type="RefSeq" id="WP_150491567.1">
    <property type="nucleotide sequence ID" value="NZ_BMUV01000026.1"/>
</dbReference>
<keyword evidence="2" id="KW-1185">Reference proteome</keyword>
<dbReference type="EMBL" id="CP023702">
    <property type="protein sequence ID" value="QEU76249.1"/>
    <property type="molecule type" value="Genomic_DNA"/>
</dbReference>
<evidence type="ECO:0000313" key="1">
    <source>
        <dbReference type="EMBL" id="QEU76249.1"/>
    </source>
</evidence>
<accession>A0A5J6FI23</accession>
<protein>
    <submittedName>
        <fullName evidence="1">Uncharacterized protein</fullName>
    </submittedName>
</protein>
<evidence type="ECO:0000313" key="2">
    <source>
        <dbReference type="Proteomes" id="UP000326178"/>
    </source>
</evidence>
<dbReference type="OrthoDB" id="3458177at2"/>